<keyword evidence="1" id="KW-1133">Transmembrane helix</keyword>
<sequence>GQPYHLVPVSNTPVGATFDDEFSCIAPIIGGPAPAAPPTNKPVMLRLPAGTVITFVAINLAVVATAAMVCTGSVFGYIGKSLVD</sequence>
<protein>
    <submittedName>
        <fullName evidence="2">Uncharacterized protein</fullName>
    </submittedName>
</protein>
<feature type="transmembrane region" description="Helical" evidence="1">
    <location>
        <begin position="52"/>
        <end position="78"/>
    </location>
</feature>
<comment type="caution">
    <text evidence="2">The sequence shown here is derived from an EMBL/GenBank/DDBJ whole genome shotgun (WGS) entry which is preliminary data.</text>
</comment>
<reference evidence="2" key="1">
    <citation type="journal article" date="2014" name="Front. Microbiol.">
        <title>High frequency of phylogenetically diverse reductive dehalogenase-homologous genes in deep subseafloor sedimentary metagenomes.</title>
        <authorList>
            <person name="Kawai M."/>
            <person name="Futagami T."/>
            <person name="Toyoda A."/>
            <person name="Takaki Y."/>
            <person name="Nishi S."/>
            <person name="Hori S."/>
            <person name="Arai W."/>
            <person name="Tsubouchi T."/>
            <person name="Morono Y."/>
            <person name="Uchiyama I."/>
            <person name="Ito T."/>
            <person name="Fujiyama A."/>
            <person name="Inagaki F."/>
            <person name="Takami H."/>
        </authorList>
    </citation>
    <scope>NUCLEOTIDE SEQUENCE</scope>
    <source>
        <strain evidence="2">Expedition CK06-06</strain>
    </source>
</reference>
<keyword evidence="1" id="KW-0812">Transmembrane</keyword>
<accession>X1P429</accession>
<organism evidence="2">
    <name type="scientific">marine sediment metagenome</name>
    <dbReference type="NCBI Taxonomy" id="412755"/>
    <lineage>
        <taxon>unclassified sequences</taxon>
        <taxon>metagenomes</taxon>
        <taxon>ecological metagenomes</taxon>
    </lineage>
</organism>
<evidence type="ECO:0000313" key="2">
    <source>
        <dbReference type="EMBL" id="GAI50603.1"/>
    </source>
</evidence>
<evidence type="ECO:0000256" key="1">
    <source>
        <dbReference type="SAM" id="Phobius"/>
    </source>
</evidence>
<dbReference type="EMBL" id="BARV01033469">
    <property type="protein sequence ID" value="GAI50603.1"/>
    <property type="molecule type" value="Genomic_DNA"/>
</dbReference>
<keyword evidence="1" id="KW-0472">Membrane</keyword>
<feature type="non-terminal residue" evidence="2">
    <location>
        <position position="1"/>
    </location>
</feature>
<gene>
    <name evidence="2" type="ORF">S06H3_52603</name>
</gene>
<dbReference type="AlphaFoldDB" id="X1P429"/>
<proteinExistence type="predicted"/>
<name>X1P429_9ZZZZ</name>